<comment type="caution">
    <text evidence="2">The sequence shown here is derived from an EMBL/GenBank/DDBJ whole genome shotgun (WGS) entry which is preliminary data.</text>
</comment>
<protein>
    <recommendedName>
        <fullName evidence="1">CG-1 domain-containing protein</fullName>
    </recommendedName>
</protein>
<accession>A0A2G2ZIC2</accession>
<proteinExistence type="predicted"/>
<gene>
    <name evidence="2" type="ORF">T459_14741</name>
</gene>
<dbReference type="STRING" id="4072.A0A2G2ZIC2"/>
<dbReference type="AlphaFoldDB" id="A0A2G2ZIC2"/>
<dbReference type="InterPro" id="IPR005559">
    <property type="entry name" value="CG-1_dom"/>
</dbReference>
<keyword evidence="3" id="KW-1185">Reference proteome</keyword>
<evidence type="ECO:0000259" key="1">
    <source>
        <dbReference type="PROSITE" id="PS51437"/>
    </source>
</evidence>
<evidence type="ECO:0000313" key="2">
    <source>
        <dbReference type="EMBL" id="PHT81726.1"/>
    </source>
</evidence>
<dbReference type="SMART" id="SM01076">
    <property type="entry name" value="CG-1"/>
    <property type="match status" value="1"/>
</dbReference>
<dbReference type="PANTHER" id="PTHR46284">
    <property type="entry name" value="PROTEIN KINESIN LIGHT CHAIN-RELATED 3"/>
    <property type="match status" value="1"/>
</dbReference>
<feature type="domain" description="CG-1" evidence="1">
    <location>
        <begin position="1"/>
        <end position="110"/>
    </location>
</feature>
<reference evidence="2 3" key="1">
    <citation type="journal article" date="2014" name="Nat. Genet.">
        <title>Genome sequence of the hot pepper provides insights into the evolution of pungency in Capsicum species.</title>
        <authorList>
            <person name="Kim S."/>
            <person name="Park M."/>
            <person name="Yeom S.I."/>
            <person name="Kim Y.M."/>
            <person name="Lee J.M."/>
            <person name="Lee H.A."/>
            <person name="Seo E."/>
            <person name="Choi J."/>
            <person name="Cheong K."/>
            <person name="Kim K.T."/>
            <person name="Jung K."/>
            <person name="Lee G.W."/>
            <person name="Oh S.K."/>
            <person name="Bae C."/>
            <person name="Kim S.B."/>
            <person name="Lee H.Y."/>
            <person name="Kim S.Y."/>
            <person name="Kim M.S."/>
            <person name="Kang B.C."/>
            <person name="Jo Y.D."/>
            <person name="Yang H.B."/>
            <person name="Jeong H.J."/>
            <person name="Kang W.H."/>
            <person name="Kwon J.K."/>
            <person name="Shin C."/>
            <person name="Lim J.Y."/>
            <person name="Park J.H."/>
            <person name="Huh J.H."/>
            <person name="Kim J.S."/>
            <person name="Kim B.D."/>
            <person name="Cohen O."/>
            <person name="Paran I."/>
            <person name="Suh M.C."/>
            <person name="Lee S.B."/>
            <person name="Kim Y.K."/>
            <person name="Shin Y."/>
            <person name="Noh S.J."/>
            <person name="Park J."/>
            <person name="Seo Y.S."/>
            <person name="Kwon S.Y."/>
            <person name="Kim H.A."/>
            <person name="Park J.M."/>
            <person name="Kim H.J."/>
            <person name="Choi S.B."/>
            <person name="Bosland P.W."/>
            <person name="Reeves G."/>
            <person name="Jo S.H."/>
            <person name="Lee B.W."/>
            <person name="Cho H.T."/>
            <person name="Choi H.S."/>
            <person name="Lee M.S."/>
            <person name="Yu Y."/>
            <person name="Do Choi Y."/>
            <person name="Park B.S."/>
            <person name="van Deynze A."/>
            <person name="Ashrafi H."/>
            <person name="Hill T."/>
            <person name="Kim W.T."/>
            <person name="Pai H.S."/>
            <person name="Ahn H.K."/>
            <person name="Yeam I."/>
            <person name="Giovannoni J.J."/>
            <person name="Rose J.K."/>
            <person name="Sorensen I."/>
            <person name="Lee S.J."/>
            <person name="Kim R.W."/>
            <person name="Choi I.Y."/>
            <person name="Choi B.S."/>
            <person name="Lim J.S."/>
            <person name="Lee Y.H."/>
            <person name="Choi D."/>
        </authorList>
    </citation>
    <scope>NUCLEOTIDE SEQUENCE [LARGE SCALE GENOMIC DNA]</scope>
    <source>
        <strain evidence="3">cv. CM334</strain>
    </source>
</reference>
<dbReference type="Proteomes" id="UP000222542">
    <property type="component" value="Unassembled WGS sequence"/>
</dbReference>
<name>A0A2G2ZIC2_CAPAN</name>
<dbReference type="Gramene" id="PHT81726">
    <property type="protein sequence ID" value="PHT81726"/>
    <property type="gene ID" value="T459_14741"/>
</dbReference>
<dbReference type="PANTHER" id="PTHR46284:SF1">
    <property type="entry name" value="PROTEIN KINESIN LIGHT CHAIN-RELATED 2"/>
    <property type="match status" value="1"/>
</dbReference>
<sequence length="128" mass="14774">MTSIKEVVLRPFCDRPQPASETKLGGFVFLFNQKVLIYFRKDGHNWRRKDGKTVKKAQEKLKIGKRSSEFIMCLHIVAALNFRIRKNKAIPHLERSIEIPDLNMGQNLSLTKFAWCMNLGDTYQCSGS</sequence>
<dbReference type="GO" id="GO:0003677">
    <property type="term" value="F:DNA binding"/>
    <property type="evidence" value="ECO:0007669"/>
    <property type="project" value="InterPro"/>
</dbReference>
<organism evidence="2 3">
    <name type="scientific">Capsicum annuum</name>
    <name type="common">Capsicum pepper</name>
    <dbReference type="NCBI Taxonomy" id="4072"/>
    <lineage>
        <taxon>Eukaryota</taxon>
        <taxon>Viridiplantae</taxon>
        <taxon>Streptophyta</taxon>
        <taxon>Embryophyta</taxon>
        <taxon>Tracheophyta</taxon>
        <taxon>Spermatophyta</taxon>
        <taxon>Magnoliopsida</taxon>
        <taxon>eudicotyledons</taxon>
        <taxon>Gunneridae</taxon>
        <taxon>Pentapetalae</taxon>
        <taxon>asterids</taxon>
        <taxon>lamiids</taxon>
        <taxon>Solanales</taxon>
        <taxon>Solanaceae</taxon>
        <taxon>Solanoideae</taxon>
        <taxon>Capsiceae</taxon>
        <taxon>Capsicum</taxon>
    </lineage>
</organism>
<dbReference type="EMBL" id="AYRZ02000005">
    <property type="protein sequence ID" value="PHT81726.1"/>
    <property type="molecule type" value="Genomic_DNA"/>
</dbReference>
<dbReference type="PROSITE" id="PS51437">
    <property type="entry name" value="CG_1"/>
    <property type="match status" value="1"/>
</dbReference>
<dbReference type="Pfam" id="PF03859">
    <property type="entry name" value="CG-1"/>
    <property type="match status" value="1"/>
</dbReference>
<reference evidence="2 3" key="2">
    <citation type="journal article" date="2017" name="Genome Biol.">
        <title>New reference genome sequences of hot pepper reveal the massive evolution of plant disease-resistance genes by retroduplication.</title>
        <authorList>
            <person name="Kim S."/>
            <person name="Park J."/>
            <person name="Yeom S.I."/>
            <person name="Kim Y.M."/>
            <person name="Seo E."/>
            <person name="Kim K.T."/>
            <person name="Kim M.S."/>
            <person name="Lee J.M."/>
            <person name="Cheong K."/>
            <person name="Shin H.S."/>
            <person name="Kim S.B."/>
            <person name="Han K."/>
            <person name="Lee J."/>
            <person name="Park M."/>
            <person name="Lee H.A."/>
            <person name="Lee H.Y."/>
            <person name="Lee Y."/>
            <person name="Oh S."/>
            <person name="Lee J.H."/>
            <person name="Choi E."/>
            <person name="Choi E."/>
            <person name="Lee S.E."/>
            <person name="Jeon J."/>
            <person name="Kim H."/>
            <person name="Choi G."/>
            <person name="Song H."/>
            <person name="Lee J."/>
            <person name="Lee S.C."/>
            <person name="Kwon J.K."/>
            <person name="Lee H.Y."/>
            <person name="Koo N."/>
            <person name="Hong Y."/>
            <person name="Kim R.W."/>
            <person name="Kang W.H."/>
            <person name="Huh J.H."/>
            <person name="Kang B.C."/>
            <person name="Yang T.J."/>
            <person name="Lee Y.H."/>
            <person name="Bennetzen J.L."/>
            <person name="Choi D."/>
        </authorList>
    </citation>
    <scope>NUCLEOTIDE SEQUENCE [LARGE SCALE GENOMIC DNA]</scope>
    <source>
        <strain evidence="3">cv. CM334</strain>
    </source>
</reference>
<evidence type="ECO:0000313" key="3">
    <source>
        <dbReference type="Proteomes" id="UP000222542"/>
    </source>
</evidence>